<sequence>MADPERSISNGTCVSAFRKKASRNFIPCGNSAFGDIHCCQAGDYCLDDNACFNGKHGTTYLAGCTNFHYEDPSCPDKKSYEDYPWAGLIYCKPNRWMACEETAKPLTITKGDQCTCPPESETMTVAFSAPSVIAAIGILPTASGGTIEWQPGHLPTEESRPTTSSSSASETTDSEYSPSTIASSTNLTLPSPTDTQTNSSPSQNHNLSDGAKAGIGIGSAVGAILLFGALSAFWLVIRRRRNDKNTPSNPETGQAAASGQRHIKSPGDGAGEMPTPEVPPRPVLSELPVGPWVVWPELQGDATPAGYGHASPPGTPHGQGWQGPEHGWGAGMTPSSTLPEDGRAPDQQHQARGGQAHWSAMGERPTQGQGVALELPA</sequence>
<name>A0AAN6VUS7_9PEZI</name>
<feature type="compositionally biased region" description="Polar residues" evidence="1">
    <location>
        <begin position="178"/>
        <end position="207"/>
    </location>
</feature>
<reference evidence="3" key="2">
    <citation type="submission" date="2023-05" db="EMBL/GenBank/DDBJ databases">
        <authorList>
            <consortium name="Lawrence Berkeley National Laboratory"/>
            <person name="Steindorff A."/>
            <person name="Hensen N."/>
            <person name="Bonometti L."/>
            <person name="Westerberg I."/>
            <person name="Brannstrom I.O."/>
            <person name="Guillou S."/>
            <person name="Cros-Aarteil S."/>
            <person name="Calhoun S."/>
            <person name="Haridas S."/>
            <person name="Kuo A."/>
            <person name="Mondo S."/>
            <person name="Pangilinan J."/>
            <person name="Riley R."/>
            <person name="Labutti K."/>
            <person name="Andreopoulos B."/>
            <person name="Lipzen A."/>
            <person name="Chen C."/>
            <person name="Yanf M."/>
            <person name="Daum C."/>
            <person name="Ng V."/>
            <person name="Clum A."/>
            <person name="Ohm R."/>
            <person name="Martin F."/>
            <person name="Silar P."/>
            <person name="Natvig D."/>
            <person name="Lalanne C."/>
            <person name="Gautier V."/>
            <person name="Ament-Velasquez S.L."/>
            <person name="Kruys A."/>
            <person name="Hutchinson M.I."/>
            <person name="Powell A.J."/>
            <person name="Barry K."/>
            <person name="Miller A.N."/>
            <person name="Grigoriev I.V."/>
            <person name="Debuchy R."/>
            <person name="Gladieux P."/>
            <person name="Thoren M.H."/>
            <person name="Johannesson H."/>
        </authorList>
    </citation>
    <scope>NUCLEOTIDE SEQUENCE</scope>
    <source>
        <strain evidence="3">CBS 538.74</strain>
    </source>
</reference>
<proteinExistence type="predicted"/>
<feature type="region of interest" description="Disordered" evidence="1">
    <location>
        <begin position="146"/>
        <end position="207"/>
    </location>
</feature>
<keyword evidence="2" id="KW-0812">Transmembrane</keyword>
<gene>
    <name evidence="3" type="ORF">C8A00DRAFT_28967</name>
</gene>
<feature type="compositionally biased region" description="Polar residues" evidence="1">
    <location>
        <begin position="245"/>
        <end position="257"/>
    </location>
</feature>
<organism evidence="3 4">
    <name type="scientific">Chaetomidium leptoderma</name>
    <dbReference type="NCBI Taxonomy" id="669021"/>
    <lineage>
        <taxon>Eukaryota</taxon>
        <taxon>Fungi</taxon>
        <taxon>Dikarya</taxon>
        <taxon>Ascomycota</taxon>
        <taxon>Pezizomycotina</taxon>
        <taxon>Sordariomycetes</taxon>
        <taxon>Sordariomycetidae</taxon>
        <taxon>Sordariales</taxon>
        <taxon>Chaetomiaceae</taxon>
        <taxon>Chaetomidium</taxon>
    </lineage>
</organism>
<evidence type="ECO:0000313" key="4">
    <source>
        <dbReference type="Proteomes" id="UP001302745"/>
    </source>
</evidence>
<evidence type="ECO:0000313" key="3">
    <source>
        <dbReference type="EMBL" id="KAK4158069.1"/>
    </source>
</evidence>
<comment type="caution">
    <text evidence="3">The sequence shown here is derived from an EMBL/GenBank/DDBJ whole genome shotgun (WGS) entry which is preliminary data.</text>
</comment>
<protein>
    <submittedName>
        <fullName evidence="3">Uncharacterized protein</fullName>
    </submittedName>
</protein>
<keyword evidence="2" id="KW-0472">Membrane</keyword>
<keyword evidence="2" id="KW-1133">Transmembrane helix</keyword>
<dbReference type="Proteomes" id="UP001302745">
    <property type="component" value="Unassembled WGS sequence"/>
</dbReference>
<keyword evidence="4" id="KW-1185">Reference proteome</keyword>
<feature type="region of interest" description="Disordered" evidence="1">
    <location>
        <begin position="303"/>
        <end position="377"/>
    </location>
</feature>
<accession>A0AAN6VUS7</accession>
<evidence type="ECO:0000256" key="2">
    <source>
        <dbReference type="SAM" id="Phobius"/>
    </source>
</evidence>
<feature type="region of interest" description="Disordered" evidence="1">
    <location>
        <begin position="242"/>
        <end position="284"/>
    </location>
</feature>
<dbReference type="AlphaFoldDB" id="A0AAN6VUS7"/>
<feature type="compositionally biased region" description="Low complexity" evidence="1">
    <location>
        <begin position="161"/>
        <end position="177"/>
    </location>
</feature>
<evidence type="ECO:0000256" key="1">
    <source>
        <dbReference type="SAM" id="MobiDB-lite"/>
    </source>
</evidence>
<reference evidence="3" key="1">
    <citation type="journal article" date="2023" name="Mol. Phylogenet. Evol.">
        <title>Genome-scale phylogeny and comparative genomics of the fungal order Sordariales.</title>
        <authorList>
            <person name="Hensen N."/>
            <person name="Bonometti L."/>
            <person name="Westerberg I."/>
            <person name="Brannstrom I.O."/>
            <person name="Guillou S."/>
            <person name="Cros-Aarteil S."/>
            <person name="Calhoun S."/>
            <person name="Haridas S."/>
            <person name="Kuo A."/>
            <person name="Mondo S."/>
            <person name="Pangilinan J."/>
            <person name="Riley R."/>
            <person name="LaButti K."/>
            <person name="Andreopoulos B."/>
            <person name="Lipzen A."/>
            <person name="Chen C."/>
            <person name="Yan M."/>
            <person name="Daum C."/>
            <person name="Ng V."/>
            <person name="Clum A."/>
            <person name="Steindorff A."/>
            <person name="Ohm R.A."/>
            <person name="Martin F."/>
            <person name="Silar P."/>
            <person name="Natvig D.O."/>
            <person name="Lalanne C."/>
            <person name="Gautier V."/>
            <person name="Ament-Velasquez S.L."/>
            <person name="Kruys A."/>
            <person name="Hutchinson M.I."/>
            <person name="Powell A.J."/>
            <person name="Barry K."/>
            <person name="Miller A.N."/>
            <person name="Grigoriev I.V."/>
            <person name="Debuchy R."/>
            <person name="Gladieux P."/>
            <person name="Hiltunen Thoren M."/>
            <person name="Johannesson H."/>
        </authorList>
    </citation>
    <scope>NUCLEOTIDE SEQUENCE</scope>
    <source>
        <strain evidence="3">CBS 538.74</strain>
    </source>
</reference>
<dbReference type="EMBL" id="MU856842">
    <property type="protein sequence ID" value="KAK4158069.1"/>
    <property type="molecule type" value="Genomic_DNA"/>
</dbReference>
<feature type="transmembrane region" description="Helical" evidence="2">
    <location>
        <begin position="213"/>
        <end position="237"/>
    </location>
</feature>